<dbReference type="InterPro" id="IPR012337">
    <property type="entry name" value="RNaseH-like_sf"/>
</dbReference>
<dbReference type="Pfam" id="PF13456">
    <property type="entry name" value="RVT_3"/>
    <property type="match status" value="1"/>
</dbReference>
<feature type="domain" description="RNase H type-1" evidence="1">
    <location>
        <begin position="1"/>
        <end position="72"/>
    </location>
</feature>
<dbReference type="SUPFAM" id="SSF53098">
    <property type="entry name" value="Ribonuclease H-like"/>
    <property type="match status" value="1"/>
</dbReference>
<dbReference type="GO" id="GO:0004523">
    <property type="term" value="F:RNA-DNA hybrid ribonuclease activity"/>
    <property type="evidence" value="ECO:0007669"/>
    <property type="project" value="InterPro"/>
</dbReference>
<dbReference type="PANTHER" id="PTHR48475">
    <property type="entry name" value="RIBONUCLEASE H"/>
    <property type="match status" value="1"/>
</dbReference>
<proteinExistence type="predicted"/>
<dbReference type="Gene3D" id="3.30.420.10">
    <property type="entry name" value="Ribonuclease H-like superfamily/Ribonuclease H"/>
    <property type="match status" value="1"/>
</dbReference>
<dbReference type="EMBL" id="JACGWN010000016">
    <property type="protein sequence ID" value="KAL0395473.1"/>
    <property type="molecule type" value="Genomic_DNA"/>
</dbReference>
<name>A0AAW2SSV5_9LAMI</name>
<gene>
    <name evidence="2" type="ORF">Slati_4513500</name>
</gene>
<protein>
    <recommendedName>
        <fullName evidence="1">RNase H type-1 domain-containing protein</fullName>
    </recommendedName>
</protein>
<reference evidence="2" key="1">
    <citation type="submission" date="2020-06" db="EMBL/GenBank/DDBJ databases">
        <authorList>
            <person name="Li T."/>
            <person name="Hu X."/>
            <person name="Zhang T."/>
            <person name="Song X."/>
            <person name="Zhang H."/>
            <person name="Dai N."/>
            <person name="Sheng W."/>
            <person name="Hou X."/>
            <person name="Wei L."/>
        </authorList>
    </citation>
    <scope>NUCLEOTIDE SEQUENCE</scope>
    <source>
        <strain evidence="2">KEN1</strain>
        <tissue evidence="2">Leaf</tissue>
    </source>
</reference>
<dbReference type="PANTHER" id="PTHR48475:SF2">
    <property type="entry name" value="RIBONUCLEASE H"/>
    <property type="match status" value="1"/>
</dbReference>
<accession>A0AAW2SSV5</accession>
<dbReference type="InterPro" id="IPR036397">
    <property type="entry name" value="RNaseH_sf"/>
</dbReference>
<reference evidence="2" key="2">
    <citation type="journal article" date="2024" name="Plant">
        <title>Genomic evolution and insights into agronomic trait innovations of Sesamum species.</title>
        <authorList>
            <person name="Miao H."/>
            <person name="Wang L."/>
            <person name="Qu L."/>
            <person name="Liu H."/>
            <person name="Sun Y."/>
            <person name="Le M."/>
            <person name="Wang Q."/>
            <person name="Wei S."/>
            <person name="Zheng Y."/>
            <person name="Lin W."/>
            <person name="Duan Y."/>
            <person name="Cao H."/>
            <person name="Xiong S."/>
            <person name="Wang X."/>
            <person name="Wei L."/>
            <person name="Li C."/>
            <person name="Ma Q."/>
            <person name="Ju M."/>
            <person name="Zhao R."/>
            <person name="Li G."/>
            <person name="Mu C."/>
            <person name="Tian Q."/>
            <person name="Mei H."/>
            <person name="Zhang T."/>
            <person name="Gao T."/>
            <person name="Zhang H."/>
        </authorList>
    </citation>
    <scope>NUCLEOTIDE SEQUENCE</scope>
    <source>
        <strain evidence="2">KEN1</strain>
    </source>
</reference>
<dbReference type="AlphaFoldDB" id="A0AAW2SSV5"/>
<sequence length="183" mass="21116">MKLALQLGTKDVVAYTDSQLMAQQFGRTYEAKETSMVKYLQKVRDLQQAFGHFELHQVPREKNKRADALSKLASTASGVKSRKITLLVSKHPENGDLLKDRELQETKEDEGLPLLNIQTPNDDLRASMIRFLQDERSADETHNREMRIRSARFTLSDGELYKRTPYGDLLKCVNEEEVDYILR</sequence>
<dbReference type="InterPro" id="IPR002156">
    <property type="entry name" value="RNaseH_domain"/>
</dbReference>
<dbReference type="GO" id="GO:0003676">
    <property type="term" value="F:nucleic acid binding"/>
    <property type="evidence" value="ECO:0007669"/>
    <property type="project" value="InterPro"/>
</dbReference>
<organism evidence="2">
    <name type="scientific">Sesamum latifolium</name>
    <dbReference type="NCBI Taxonomy" id="2727402"/>
    <lineage>
        <taxon>Eukaryota</taxon>
        <taxon>Viridiplantae</taxon>
        <taxon>Streptophyta</taxon>
        <taxon>Embryophyta</taxon>
        <taxon>Tracheophyta</taxon>
        <taxon>Spermatophyta</taxon>
        <taxon>Magnoliopsida</taxon>
        <taxon>eudicotyledons</taxon>
        <taxon>Gunneridae</taxon>
        <taxon>Pentapetalae</taxon>
        <taxon>asterids</taxon>
        <taxon>lamiids</taxon>
        <taxon>Lamiales</taxon>
        <taxon>Pedaliaceae</taxon>
        <taxon>Sesamum</taxon>
    </lineage>
</organism>
<evidence type="ECO:0000313" key="2">
    <source>
        <dbReference type="EMBL" id="KAL0395473.1"/>
    </source>
</evidence>
<evidence type="ECO:0000259" key="1">
    <source>
        <dbReference type="Pfam" id="PF13456"/>
    </source>
</evidence>
<comment type="caution">
    <text evidence="2">The sequence shown here is derived from an EMBL/GenBank/DDBJ whole genome shotgun (WGS) entry which is preliminary data.</text>
</comment>